<dbReference type="Proteomes" id="UP000001686">
    <property type="component" value="Chromosome"/>
</dbReference>
<dbReference type="InterPro" id="IPR036425">
    <property type="entry name" value="MoaB/Mog-like_dom_sf"/>
</dbReference>
<keyword evidence="3" id="KW-1185">Reference proteome</keyword>
<dbReference type="PhylomeDB" id="B1L3V7"/>
<dbReference type="FunCoup" id="B1L3V7">
    <property type="interactions" value="5"/>
</dbReference>
<dbReference type="SMART" id="SM00852">
    <property type="entry name" value="MoCF_biosynth"/>
    <property type="match status" value="1"/>
</dbReference>
<dbReference type="PANTHER" id="PTHR13939">
    <property type="entry name" value="NICOTINAMIDE-NUCLEOTIDE AMIDOHYDROLASE PNCC"/>
    <property type="match status" value="1"/>
</dbReference>
<feature type="domain" description="MoaB/Mog" evidence="1">
    <location>
        <begin position="2"/>
        <end position="130"/>
    </location>
</feature>
<dbReference type="EnsemblBacteria" id="ACB07136">
    <property type="protein sequence ID" value="ACB07136"/>
    <property type="gene ID" value="Kcr_0380"/>
</dbReference>
<dbReference type="SUPFAM" id="SSF53218">
    <property type="entry name" value="Molybdenum cofactor biosynthesis proteins"/>
    <property type="match status" value="1"/>
</dbReference>
<dbReference type="KEGG" id="kcr:Kcr_0380"/>
<dbReference type="Pfam" id="PF00994">
    <property type="entry name" value="MoCF_biosynth"/>
    <property type="match status" value="1"/>
</dbReference>
<dbReference type="InParanoid" id="B1L3V7"/>
<dbReference type="eggNOG" id="arCOG00215">
    <property type="taxonomic scope" value="Archaea"/>
</dbReference>
<organism evidence="2 3">
    <name type="scientific">Korarchaeum cryptofilum (strain OPF8)</name>
    <dbReference type="NCBI Taxonomy" id="374847"/>
    <lineage>
        <taxon>Archaea</taxon>
        <taxon>Thermoproteota</taxon>
        <taxon>Candidatus Korarchaeia</taxon>
        <taxon>Candidatus Korarchaeales</taxon>
        <taxon>Candidatus Korarchaeaceae</taxon>
        <taxon>Candidatus Korarchaeum</taxon>
    </lineage>
</organism>
<name>B1L3V7_KORCO</name>
<dbReference type="AlphaFoldDB" id="B1L3V7"/>
<reference evidence="2 3" key="1">
    <citation type="journal article" date="2008" name="Proc. Natl. Acad. Sci. U.S.A.">
        <title>A korarchaeal genome reveals new insights into the evolution of the Archaea.</title>
        <authorList>
            <person name="Elkins J.G."/>
            <person name="Podar M."/>
            <person name="Graham D.E."/>
            <person name="Makarova K.S."/>
            <person name="Wolf Y."/>
            <person name="Randau L."/>
            <person name="Hedlund B.P."/>
            <person name="Brochier-Armanet C."/>
            <person name="Kunin V."/>
            <person name="Anderson I."/>
            <person name="Lapidus A."/>
            <person name="Goltsman E."/>
            <person name="Barry K."/>
            <person name="Koonin E.V."/>
            <person name="Hugenholtz P."/>
            <person name="Kyrpides N."/>
            <person name="Wanner G."/>
            <person name="Richardson P."/>
            <person name="Keller M."/>
            <person name="Stetter K.O."/>
        </authorList>
    </citation>
    <scope>NUCLEOTIDE SEQUENCE [LARGE SCALE GENOMIC DNA]</scope>
    <source>
        <strain evidence="3">OPF8</strain>
    </source>
</reference>
<gene>
    <name evidence="2" type="ordered locus">Kcr_0380</name>
</gene>
<evidence type="ECO:0000313" key="2">
    <source>
        <dbReference type="EMBL" id="ACB07136.1"/>
    </source>
</evidence>
<sequence>MRDDCDDIAWAFRLAIDRGADLIVSTGGLGPTFDDMTSECLSKALGRKHVINEEALRIVERKYAERNLPLTEHRIKMAMMPEGSKAIYNAVGTAPGILVEEGKVLILVLPGVPSEMMDIFERVEDMMRSRAPKLYYSSLDIIVKGVPESDAAPVIEEAMRKYDVYVKSHPSGQEVMRPVLRINVTSSSPNEDEAERNVRAASEFISNKLRERGGIIEA</sequence>
<dbReference type="HOGENOM" id="CLU_030805_0_5_2"/>
<dbReference type="EMBL" id="CP000968">
    <property type="protein sequence ID" value="ACB07136.1"/>
    <property type="molecule type" value="Genomic_DNA"/>
</dbReference>
<evidence type="ECO:0000313" key="3">
    <source>
        <dbReference type="Proteomes" id="UP000001686"/>
    </source>
</evidence>
<dbReference type="CDD" id="cd00885">
    <property type="entry name" value="cinA"/>
    <property type="match status" value="1"/>
</dbReference>
<dbReference type="STRING" id="374847.Kcr_0380"/>
<dbReference type="InterPro" id="IPR050101">
    <property type="entry name" value="CinA"/>
</dbReference>
<evidence type="ECO:0000259" key="1">
    <source>
        <dbReference type="SMART" id="SM00852"/>
    </source>
</evidence>
<accession>B1L3V7</accession>
<proteinExistence type="predicted"/>
<dbReference type="Gene3D" id="3.40.980.10">
    <property type="entry name" value="MoaB/Mog-like domain"/>
    <property type="match status" value="1"/>
</dbReference>
<dbReference type="PANTHER" id="PTHR13939:SF0">
    <property type="entry name" value="NMN AMIDOHYDROLASE-LIKE PROTEIN YFAY"/>
    <property type="match status" value="1"/>
</dbReference>
<protein>
    <submittedName>
        <fullName evidence="2">Molybdopterin binding domain protein</fullName>
    </submittedName>
</protein>
<dbReference type="InterPro" id="IPR001453">
    <property type="entry name" value="MoaB/Mog_dom"/>
</dbReference>